<feature type="transmembrane region" description="Helical" evidence="1">
    <location>
        <begin position="25"/>
        <end position="46"/>
    </location>
</feature>
<sequence length="234" mass="23589">MPERPGPGAGSVVAAELLKLRSLPAVSVTIATTAVLTGLLTLAVSASDGAAIPPLAVVAQVMQYGQIGVVLVGLLAATSEYDDRQIVTSLISVPQRLLLAGAKAIACVVAVTVASALTVAAAHLAVVNRFADTPGTDIATGAVGSICYLTLLAMFGHGVGLLLRGTIPTLIVILLLAYVASPLLGRVGDYLPGKAGSQLYQSTPTVGLSTVVLVAWAVATLLAATTLFLRRDAA</sequence>
<organism evidence="2 3">
    <name type="scientific">Kribbella flavida (strain DSM 17836 / JCM 10339 / NBRC 14399)</name>
    <dbReference type="NCBI Taxonomy" id="479435"/>
    <lineage>
        <taxon>Bacteria</taxon>
        <taxon>Bacillati</taxon>
        <taxon>Actinomycetota</taxon>
        <taxon>Actinomycetes</taxon>
        <taxon>Propionibacteriales</taxon>
        <taxon>Kribbellaceae</taxon>
        <taxon>Kribbella</taxon>
    </lineage>
</organism>
<evidence type="ECO:0000313" key="2">
    <source>
        <dbReference type="EMBL" id="ADB31192.1"/>
    </source>
</evidence>
<feature type="transmembrane region" description="Helical" evidence="1">
    <location>
        <begin position="138"/>
        <end position="163"/>
    </location>
</feature>
<dbReference type="KEGG" id="kfl:Kfla_2110"/>
<dbReference type="EMBL" id="CP001736">
    <property type="protein sequence ID" value="ADB31192.1"/>
    <property type="molecule type" value="Genomic_DNA"/>
</dbReference>
<evidence type="ECO:0008006" key="4">
    <source>
        <dbReference type="Google" id="ProtNLM"/>
    </source>
</evidence>
<keyword evidence="1" id="KW-0812">Transmembrane</keyword>
<feature type="transmembrane region" description="Helical" evidence="1">
    <location>
        <begin position="52"/>
        <end position="76"/>
    </location>
</feature>
<feature type="transmembrane region" description="Helical" evidence="1">
    <location>
        <begin position="208"/>
        <end position="229"/>
    </location>
</feature>
<accession>D2PS68</accession>
<keyword evidence="3" id="KW-1185">Reference proteome</keyword>
<feature type="transmembrane region" description="Helical" evidence="1">
    <location>
        <begin position="97"/>
        <end position="126"/>
    </location>
</feature>
<dbReference type="OrthoDB" id="3297477at2"/>
<reference evidence="2 3" key="2">
    <citation type="journal article" date="2010" name="Stand. Genomic Sci.">
        <title>Complete genome sequence of Kribbella flavida type strain (IFO 14399).</title>
        <authorList>
            <person name="Pukall R."/>
            <person name="Lapidus A."/>
            <person name="Glavina Del Rio T."/>
            <person name="Copeland A."/>
            <person name="Tice H."/>
            <person name="Cheng J.-F."/>
            <person name="Lucas S."/>
            <person name="Chen F."/>
            <person name="Nolan M."/>
            <person name="LaButti K."/>
            <person name="Pati A."/>
            <person name="Ivanova N."/>
            <person name="Mavrommatis K."/>
            <person name="Mikhailova N."/>
            <person name="Pitluck S."/>
            <person name="Bruce D."/>
            <person name="Goodwin L."/>
            <person name="Land M."/>
            <person name="Hauser L."/>
            <person name="Chang Y.-J."/>
            <person name="Jeffries C.D."/>
            <person name="Chen A."/>
            <person name="Palaniappan K."/>
            <person name="Chain P."/>
            <person name="Rohde M."/>
            <person name="Goeker M."/>
            <person name="Bristow J."/>
            <person name="Eisen J.A."/>
            <person name="Markowitz V."/>
            <person name="Hugenholtz P."/>
            <person name="Kyrpides N.C."/>
            <person name="Klenk H.-P."/>
            <person name="Brettin T."/>
        </authorList>
    </citation>
    <scope>NUCLEOTIDE SEQUENCE [LARGE SCALE GENOMIC DNA]</scope>
    <source>
        <strain evidence="3">DSM 17836 / JCM 10339 / NBRC 14399</strain>
    </source>
</reference>
<name>D2PS68_KRIFD</name>
<gene>
    <name evidence="2" type="ordered locus">Kfla_2110</name>
</gene>
<dbReference type="AlphaFoldDB" id="D2PS68"/>
<dbReference type="STRING" id="479435.Kfla_2110"/>
<evidence type="ECO:0000313" key="3">
    <source>
        <dbReference type="Proteomes" id="UP000007967"/>
    </source>
</evidence>
<dbReference type="Proteomes" id="UP000007967">
    <property type="component" value="Chromosome"/>
</dbReference>
<feature type="transmembrane region" description="Helical" evidence="1">
    <location>
        <begin position="170"/>
        <end position="188"/>
    </location>
</feature>
<evidence type="ECO:0000256" key="1">
    <source>
        <dbReference type="SAM" id="Phobius"/>
    </source>
</evidence>
<dbReference type="HOGENOM" id="CLU_1183811_0_0_11"/>
<protein>
    <recommendedName>
        <fullName evidence="4">ABC transporter permease</fullName>
    </recommendedName>
</protein>
<dbReference type="RefSeq" id="WP_012919748.1">
    <property type="nucleotide sequence ID" value="NC_013729.1"/>
</dbReference>
<keyword evidence="1" id="KW-1133">Transmembrane helix</keyword>
<reference evidence="3" key="1">
    <citation type="submission" date="2009-09" db="EMBL/GenBank/DDBJ databases">
        <title>The complete genome of Kribbella flavida DSM 17836.</title>
        <authorList>
            <consortium name="US DOE Joint Genome Institute (JGI-PGF)"/>
            <person name="Lucas S."/>
            <person name="Copeland A."/>
            <person name="Lapidus A."/>
            <person name="Glavina del Rio T."/>
            <person name="Dalin E."/>
            <person name="Tice H."/>
            <person name="Bruce D."/>
            <person name="Goodwin L."/>
            <person name="Pitluck S."/>
            <person name="Kyrpides N."/>
            <person name="Mavromatis K."/>
            <person name="Ivanova N."/>
            <person name="Saunders E."/>
            <person name="Brettin T."/>
            <person name="Detter J.C."/>
            <person name="Han C."/>
            <person name="Larimer F."/>
            <person name="Land M."/>
            <person name="Hauser L."/>
            <person name="Markowitz V."/>
            <person name="Cheng J.-F."/>
            <person name="Hugenholtz P."/>
            <person name="Woyke T."/>
            <person name="Wu D."/>
            <person name="Pukall R."/>
            <person name="Klenk H.-P."/>
            <person name="Eisen J.A."/>
        </authorList>
    </citation>
    <scope>NUCLEOTIDE SEQUENCE [LARGE SCALE GENOMIC DNA]</scope>
    <source>
        <strain evidence="3">DSM 17836 / JCM 10339 / NBRC 14399</strain>
    </source>
</reference>
<dbReference type="eggNOG" id="ENOG503367S">
    <property type="taxonomic scope" value="Bacteria"/>
</dbReference>
<keyword evidence="1" id="KW-0472">Membrane</keyword>
<proteinExistence type="predicted"/>